<dbReference type="EMBL" id="GL883021">
    <property type="protein sequence ID" value="EGG17381.1"/>
    <property type="molecule type" value="Genomic_DNA"/>
</dbReference>
<dbReference type="Pfam" id="PF13671">
    <property type="entry name" value="AAA_33"/>
    <property type="match status" value="1"/>
</dbReference>
<sequence length="694" mass="77846">MLNKFIKTSSISAATQIKISTTSSPSLHLNNHHHLCNISTTTPITTTTCTNSQYYTYNNNNNNRMEPSTATATATTQASINQATSFLDALSLNTTPNTSSPLSTSPSASSSSPKKQPYYPKQLQNKKNAFTLPSSPTLGAISKESLQYVYDEFKLGEKDVQPFQAVDPLNDANTIQGVTVKQSGDFIILRVNNVELTKCQYIHVAPKLKKYQPSLLPNTTFKSYFLANKWNGMNIQFFKYFDANGKVYVSARPRVSNFISNDKKSNTLEVVQDILASPQDDSKMVKNLLEILKTSMSCRSMVFELCGSRVAHIVKYNFAANLQPLFEISNDGFIKPFIPLAAESAAADPTLGLVTLDEPSTLKNLSNLVKDIKESLLEVNKKFRVDNGLSENMYWYNHFLQEGRVLYILDENGQQLVNDSILAIKPADTDKFHWEQFDSGIQTKVLMIAQELREKGSAVDKQSLRRELDLDEFSWAKWEDDIMDLAVLPEFNSGYKTSAKPGKQSAGDQQATTGASAAVKHVILTVGYPASGKSYFAQKLTELGKWKRVNQDEMGTRKKCEDILITQLKAGESVIVDRCNFDIQQRRVWIKLAQMYGATNIHILWFKPDVETCKKRIVVRENHPTIPKGEEGVQIIDKFQSMFIAPSTAEGFENIQLIQTEQESDEAIQKYIQLLEQHDEEQDNTTTTTTVTAE</sequence>
<organism evidence="2 3">
    <name type="scientific">Cavenderia fasciculata</name>
    <name type="common">Slime mold</name>
    <name type="synonym">Dictyostelium fasciculatum</name>
    <dbReference type="NCBI Taxonomy" id="261658"/>
    <lineage>
        <taxon>Eukaryota</taxon>
        <taxon>Amoebozoa</taxon>
        <taxon>Evosea</taxon>
        <taxon>Eumycetozoa</taxon>
        <taxon>Dictyostelia</taxon>
        <taxon>Acytosteliales</taxon>
        <taxon>Cavenderiaceae</taxon>
        <taxon>Cavenderia</taxon>
    </lineage>
</organism>
<dbReference type="Proteomes" id="UP000007797">
    <property type="component" value="Unassembled WGS sequence"/>
</dbReference>
<dbReference type="InterPro" id="IPR027417">
    <property type="entry name" value="P-loop_NTPase"/>
</dbReference>
<protein>
    <submittedName>
        <fullName evidence="2">Uncharacterized protein</fullName>
    </submittedName>
</protein>
<dbReference type="GO" id="GO:0046403">
    <property type="term" value="F:polynucleotide 3'-phosphatase activity"/>
    <property type="evidence" value="ECO:0007669"/>
    <property type="project" value="TreeGrafter"/>
</dbReference>
<gene>
    <name evidence="2" type="ORF">DFA_08376</name>
</gene>
<dbReference type="SUPFAM" id="SSF52540">
    <property type="entry name" value="P-loop containing nucleoside triphosphate hydrolases"/>
    <property type="match status" value="1"/>
</dbReference>
<dbReference type="PANTHER" id="PTHR12083:SF9">
    <property type="entry name" value="BIFUNCTIONAL POLYNUCLEOTIDE PHOSPHATASE_KINASE"/>
    <property type="match status" value="1"/>
</dbReference>
<feature type="compositionally biased region" description="Low complexity" evidence="1">
    <location>
        <begin position="94"/>
        <end position="113"/>
    </location>
</feature>
<dbReference type="STRING" id="1054147.F4Q5X2"/>
<dbReference type="GeneID" id="14869980"/>
<dbReference type="KEGG" id="dfa:DFA_08376"/>
<dbReference type="PANTHER" id="PTHR12083">
    <property type="entry name" value="BIFUNCTIONAL POLYNUCLEOTIDE PHOSPHATASE/KINASE"/>
    <property type="match status" value="1"/>
</dbReference>
<dbReference type="AlphaFoldDB" id="F4Q5X2"/>
<dbReference type="GO" id="GO:0003690">
    <property type="term" value="F:double-stranded DNA binding"/>
    <property type="evidence" value="ECO:0007669"/>
    <property type="project" value="TreeGrafter"/>
</dbReference>
<dbReference type="RefSeq" id="XP_004355865.1">
    <property type="nucleotide sequence ID" value="XM_004355812.1"/>
</dbReference>
<accession>F4Q5X2</accession>
<evidence type="ECO:0000313" key="3">
    <source>
        <dbReference type="Proteomes" id="UP000007797"/>
    </source>
</evidence>
<evidence type="ECO:0000256" key="1">
    <source>
        <dbReference type="SAM" id="MobiDB-lite"/>
    </source>
</evidence>
<dbReference type="OMA" id="RCNFDIQ"/>
<dbReference type="GO" id="GO:0046404">
    <property type="term" value="F:ATP-dependent polydeoxyribonucleotide 5'-hydroxyl-kinase activity"/>
    <property type="evidence" value="ECO:0007669"/>
    <property type="project" value="TreeGrafter"/>
</dbReference>
<dbReference type="Gene3D" id="3.40.50.300">
    <property type="entry name" value="P-loop containing nucleotide triphosphate hydrolases"/>
    <property type="match status" value="1"/>
</dbReference>
<reference evidence="3" key="1">
    <citation type="journal article" date="2011" name="Genome Res.">
        <title>Phylogeny-wide analysis of social amoeba genomes highlights ancient origins for complex intercellular communication.</title>
        <authorList>
            <person name="Heidel A.J."/>
            <person name="Lawal H.M."/>
            <person name="Felder M."/>
            <person name="Schilde C."/>
            <person name="Helps N.R."/>
            <person name="Tunggal B."/>
            <person name="Rivero F."/>
            <person name="John U."/>
            <person name="Schleicher M."/>
            <person name="Eichinger L."/>
            <person name="Platzer M."/>
            <person name="Noegel A.A."/>
            <person name="Schaap P."/>
            <person name="Gloeckner G."/>
        </authorList>
    </citation>
    <scope>NUCLEOTIDE SEQUENCE [LARGE SCALE GENOMIC DNA]</scope>
    <source>
        <strain evidence="3">SH3</strain>
    </source>
</reference>
<dbReference type="OrthoDB" id="18625at2759"/>
<proteinExistence type="predicted"/>
<feature type="compositionally biased region" description="Polar residues" evidence="1">
    <location>
        <begin position="122"/>
        <end position="131"/>
    </location>
</feature>
<name>F4Q5X2_CACFS</name>
<keyword evidence="3" id="KW-1185">Reference proteome</keyword>
<dbReference type="GO" id="GO:0006281">
    <property type="term" value="P:DNA repair"/>
    <property type="evidence" value="ECO:0007669"/>
    <property type="project" value="TreeGrafter"/>
</dbReference>
<feature type="region of interest" description="Disordered" evidence="1">
    <location>
        <begin position="94"/>
        <end position="131"/>
    </location>
</feature>
<evidence type="ECO:0000313" key="2">
    <source>
        <dbReference type="EMBL" id="EGG17381.1"/>
    </source>
</evidence>